<dbReference type="PANTHER" id="PTHR43842">
    <property type="entry name" value="PROPIONYL-COA CARBOXYLASE BETA CHAIN"/>
    <property type="match status" value="1"/>
</dbReference>
<dbReference type="InterPro" id="IPR029045">
    <property type="entry name" value="ClpP/crotonase-like_dom_sf"/>
</dbReference>
<evidence type="ECO:0000259" key="3">
    <source>
        <dbReference type="PROSITE" id="PS50989"/>
    </source>
</evidence>
<reference evidence="4 5" key="1">
    <citation type="journal article" date="2019" name="Int. J. Syst. Evol. Microbiol.">
        <title>The Global Catalogue of Microorganisms (GCM) 10K type strain sequencing project: providing services to taxonomists for standard genome sequencing and annotation.</title>
        <authorList>
            <consortium name="The Broad Institute Genomics Platform"/>
            <consortium name="The Broad Institute Genome Sequencing Center for Infectious Disease"/>
            <person name="Wu L."/>
            <person name="Ma J."/>
        </authorList>
    </citation>
    <scope>NUCLEOTIDE SEQUENCE [LARGE SCALE GENOMIC DNA]</scope>
    <source>
        <strain evidence="4 5">JCM 10671</strain>
    </source>
</reference>
<proteinExistence type="predicted"/>
<accession>A0ABN1H336</accession>
<dbReference type="InterPro" id="IPR011763">
    <property type="entry name" value="COA_CT_C"/>
</dbReference>
<dbReference type="InterPro" id="IPR051047">
    <property type="entry name" value="AccD/PCCB"/>
</dbReference>
<comment type="caution">
    <text evidence="4">The sequence shown here is derived from an EMBL/GenBank/DDBJ whole genome shotgun (WGS) entry which is preliminary data.</text>
</comment>
<protein>
    <submittedName>
        <fullName evidence="4">Carboxyl transferase domain-containing protein</fullName>
    </submittedName>
</protein>
<name>A0ABN1H336_9ACTN</name>
<dbReference type="GO" id="GO:0016740">
    <property type="term" value="F:transferase activity"/>
    <property type="evidence" value="ECO:0007669"/>
    <property type="project" value="UniProtKB-KW"/>
</dbReference>
<gene>
    <name evidence="4" type="ORF">GCM10009547_34170</name>
</gene>
<evidence type="ECO:0000313" key="4">
    <source>
        <dbReference type="EMBL" id="GAA0627757.1"/>
    </source>
</evidence>
<dbReference type="PROSITE" id="PS50989">
    <property type="entry name" value="COA_CT_CTER"/>
    <property type="match status" value="1"/>
</dbReference>
<dbReference type="PROSITE" id="PS50980">
    <property type="entry name" value="COA_CT_NTER"/>
    <property type="match status" value="1"/>
</dbReference>
<keyword evidence="5" id="KW-1185">Reference proteome</keyword>
<evidence type="ECO:0000313" key="5">
    <source>
        <dbReference type="Proteomes" id="UP001500957"/>
    </source>
</evidence>
<dbReference type="Pfam" id="PF01039">
    <property type="entry name" value="Carboxyl_trans"/>
    <property type="match status" value="1"/>
</dbReference>
<dbReference type="InterPro" id="IPR011762">
    <property type="entry name" value="COA_CT_N"/>
</dbReference>
<feature type="region of interest" description="Disordered" evidence="1">
    <location>
        <begin position="1"/>
        <end position="29"/>
    </location>
</feature>
<feature type="domain" description="CoA carboxyltransferase N-terminal" evidence="2">
    <location>
        <begin position="1"/>
        <end position="252"/>
    </location>
</feature>
<dbReference type="RefSeq" id="WP_344606935.1">
    <property type="nucleotide sequence ID" value="NZ_BAAAHE010000030.1"/>
</dbReference>
<organism evidence="4 5">
    <name type="scientific">Sporichthya brevicatena</name>
    <dbReference type="NCBI Taxonomy" id="171442"/>
    <lineage>
        <taxon>Bacteria</taxon>
        <taxon>Bacillati</taxon>
        <taxon>Actinomycetota</taxon>
        <taxon>Actinomycetes</taxon>
        <taxon>Sporichthyales</taxon>
        <taxon>Sporichthyaceae</taxon>
        <taxon>Sporichthya</taxon>
    </lineage>
</organism>
<evidence type="ECO:0000256" key="1">
    <source>
        <dbReference type="SAM" id="MobiDB-lite"/>
    </source>
</evidence>
<dbReference type="InterPro" id="IPR034733">
    <property type="entry name" value="AcCoA_carboxyl_beta"/>
</dbReference>
<keyword evidence="4" id="KW-0808">Transferase</keyword>
<dbReference type="Gene3D" id="3.90.226.10">
    <property type="entry name" value="2-enoyl-CoA Hydratase, Chain A, domain 1"/>
    <property type="match status" value="2"/>
</dbReference>
<feature type="domain" description="CoA carboxyltransferase C-terminal" evidence="3">
    <location>
        <begin position="261"/>
        <end position="489"/>
    </location>
</feature>
<evidence type="ECO:0000259" key="2">
    <source>
        <dbReference type="PROSITE" id="PS50980"/>
    </source>
</evidence>
<dbReference type="SUPFAM" id="SSF52096">
    <property type="entry name" value="ClpP/crotonase"/>
    <property type="match status" value="2"/>
</dbReference>
<dbReference type="PANTHER" id="PTHR43842:SF2">
    <property type="entry name" value="PROPIONYL-COA CARBOXYLASE BETA CHAIN, MITOCHONDRIAL"/>
    <property type="match status" value="1"/>
</dbReference>
<dbReference type="EMBL" id="BAAAHE010000030">
    <property type="protein sequence ID" value="GAA0627757.1"/>
    <property type="molecule type" value="Genomic_DNA"/>
</dbReference>
<sequence>MTEYPHEVLTEAGLDAARPDAVERQHRRGKLTARERIAHLCDAGSFREIGALARPEGSPDLVADGLVAGTATVDGRPVVVLATDFTVAGGSNGDLGNAKQDRCWRIAASRGIPVVMLLDGGGHRVSEGLDARKFGGGFPLQQTQARLSGWVPMVAAVLGPAYGQPTLAASLCDYVVAVRGQAALGMAPPALAAAATGEHFDAEASCGADAQARHGPVDLAVDSETEALDALRWYLAMLPANAQAALPVEPVTDPHPAAAAALDEAVPANLRQPYDMHRVIAGIVDADSDVELKGEYAPNLITTLARVGGNPLGIVASQPMHRAGMLDAAAAAKAARLVSLCDAFGIPVLVLMDLPGLAVGAEAERTGLASACARLITALGGATVPTLTVIARKGYGGGYVVLSGGRTFDPELVVAWPHARTAVMGPESAVEQMYRREVDAAPDPAARRAELTERFAEQAGVIGAAEAFGVDVVLRPSETRDWLLATLATLPRRRQLQTLTPRVRAVSPL</sequence>
<dbReference type="Proteomes" id="UP001500957">
    <property type="component" value="Unassembled WGS sequence"/>
</dbReference>